<evidence type="ECO:0000259" key="4">
    <source>
        <dbReference type="PROSITE" id="PS50880"/>
    </source>
</evidence>
<dbReference type="PANTHER" id="PTHR35372">
    <property type="entry name" value="ATP BINDING PROTEIN-RELATED"/>
    <property type="match status" value="1"/>
</dbReference>
<dbReference type="InterPro" id="IPR014015">
    <property type="entry name" value="Helicase_SF3_DNA-vir"/>
</dbReference>
<dbReference type="Pfam" id="PF13155">
    <property type="entry name" value="Toprim_2"/>
    <property type="match status" value="1"/>
</dbReference>
<dbReference type="SUPFAM" id="SSF56731">
    <property type="entry name" value="DNA primase core"/>
    <property type="match status" value="1"/>
</dbReference>
<dbReference type="Gene3D" id="3.40.1360.10">
    <property type="match status" value="1"/>
</dbReference>
<organism evidence="6 7">
    <name type="scientific">Microbacterium oxydans</name>
    <dbReference type="NCBI Taxonomy" id="82380"/>
    <lineage>
        <taxon>Bacteria</taxon>
        <taxon>Bacillati</taxon>
        <taxon>Actinomycetota</taxon>
        <taxon>Actinomycetes</taxon>
        <taxon>Micrococcales</taxon>
        <taxon>Microbacteriaceae</taxon>
        <taxon>Microbacterium</taxon>
    </lineage>
</organism>
<proteinExistence type="predicted"/>
<evidence type="ECO:0000256" key="1">
    <source>
        <dbReference type="ARBA" id="ARBA00022741"/>
    </source>
</evidence>
<dbReference type="InterPro" id="IPR051620">
    <property type="entry name" value="ORF904-like_C"/>
</dbReference>
<dbReference type="PATRIC" id="fig|82380.10.peg.823"/>
<dbReference type="Gene3D" id="3.40.50.300">
    <property type="entry name" value="P-loop containing nucleotide triphosphate hydrolases"/>
    <property type="match status" value="1"/>
</dbReference>
<dbReference type="PROSITE" id="PS50880">
    <property type="entry name" value="TOPRIM"/>
    <property type="match status" value="1"/>
</dbReference>
<feature type="domain" description="SF3 helicase" evidence="5">
    <location>
        <begin position="498"/>
        <end position="658"/>
    </location>
</feature>
<dbReference type="GeneID" id="36301191"/>
<dbReference type="NCBIfam" id="TIGR01613">
    <property type="entry name" value="primase_Cterm"/>
    <property type="match status" value="1"/>
</dbReference>
<dbReference type="Proteomes" id="UP000033725">
    <property type="component" value="Unassembled WGS sequence"/>
</dbReference>
<evidence type="ECO:0000313" key="6">
    <source>
        <dbReference type="EMBL" id="KJL25006.1"/>
    </source>
</evidence>
<dbReference type="EMBL" id="JYIV01000018">
    <property type="protein sequence ID" value="KJL25006.1"/>
    <property type="molecule type" value="Genomic_DNA"/>
</dbReference>
<dbReference type="CDD" id="cd01029">
    <property type="entry name" value="TOPRIM_primases"/>
    <property type="match status" value="1"/>
</dbReference>
<dbReference type="InterPro" id="IPR034154">
    <property type="entry name" value="TOPRIM_DnaG/twinkle"/>
</dbReference>
<dbReference type="GO" id="GO:0016787">
    <property type="term" value="F:hydrolase activity"/>
    <property type="evidence" value="ECO:0007669"/>
    <property type="project" value="UniProtKB-KW"/>
</dbReference>
<name>A0A0F0L0C6_9MICO</name>
<gene>
    <name evidence="6" type="primary">dnaG</name>
    <name evidence="6" type="ORF">RN51_00826</name>
</gene>
<dbReference type="OrthoDB" id="9763644at2"/>
<feature type="domain" description="Toprim" evidence="4">
    <location>
        <begin position="195"/>
        <end position="276"/>
    </location>
</feature>
<dbReference type="Pfam" id="PF08706">
    <property type="entry name" value="D5_N"/>
    <property type="match status" value="1"/>
</dbReference>
<evidence type="ECO:0000259" key="5">
    <source>
        <dbReference type="PROSITE" id="PS51206"/>
    </source>
</evidence>
<keyword evidence="2" id="KW-0378">Hydrolase</keyword>
<dbReference type="InterPro" id="IPR027417">
    <property type="entry name" value="P-loop_NTPase"/>
</dbReference>
<accession>A0A0F0L0C6</accession>
<protein>
    <submittedName>
        <fullName evidence="6">DNA primase</fullName>
    </submittedName>
</protein>
<dbReference type="InterPro" id="IPR045455">
    <property type="entry name" value="NrS-1_pol-like_helicase"/>
</dbReference>
<dbReference type="InterPro" id="IPR006171">
    <property type="entry name" value="TOPRIM_dom"/>
</dbReference>
<dbReference type="InterPro" id="IPR006500">
    <property type="entry name" value="Helicase_put_C_phage/plasmid"/>
</dbReference>
<dbReference type="RefSeq" id="WP_052674573.1">
    <property type="nucleotide sequence ID" value="NZ_JYIV01000018.1"/>
</dbReference>
<dbReference type="SMART" id="SM00493">
    <property type="entry name" value="TOPRIM"/>
    <property type="match status" value="1"/>
</dbReference>
<keyword evidence="3" id="KW-0067">ATP-binding</keyword>
<evidence type="ECO:0000256" key="3">
    <source>
        <dbReference type="ARBA" id="ARBA00022840"/>
    </source>
</evidence>
<dbReference type="InterPro" id="IPR014818">
    <property type="entry name" value="Phage/plasmid_primase_P4_C"/>
</dbReference>
<dbReference type="SMART" id="SM00885">
    <property type="entry name" value="D5_N"/>
    <property type="match status" value="1"/>
</dbReference>
<keyword evidence="1" id="KW-0547">Nucleotide-binding</keyword>
<dbReference type="AlphaFoldDB" id="A0A0F0L0C6"/>
<sequence length="831" mass="90137">MLYSELISRLNVTGHTSDGILAVCPAHEDRPENPHLRITITEHGKVLIHCRVGCSNKTVLKALDMTLRDIATIDISDAPPLRSTAAKGPAGTAEIAALAVQLDKWAVNLDESSRNYAQRRFGITSADAERLQLGSVTQGGVRRLVVPFLTPQGVPRGYQGRDIDGTHAVKWLGPKNPRGSAWSRMAWLPGSTDWNEVLIVEGPGDGLTAAAIGYDAIAIAGAAGVNASNADEIASWVDGRPVVICGDGDTAGSNFNSNLAKLLVEREVSVRVLDVPEGLDLSDWRAQEGEAFRPLLMHAIAETKPLALVEVSRRSWNEKLYSLTDLGAARYLLAYIKGLGADLRYTPETGFMTVDKGVWRPDGVQQVRTWAQEVADIVRAHAAVEVKNAEGKARDSDEHERATRWSRFAAAVQSSRGLSAMIRELQALPGVGVSFTAFDQHNHLAAFTNGVVDLRTGELCPHDSSLLLTKSFRFDYDPEATAPRWVRFIEEAHPEKEGVVEYFQVLLGYGITGHTSEACFIVNYGVKGGNGKSTMHEAIADVCDDFTVTTAFSAFEEKPAGGISNDTAALKGARFALASEGNAGKAMDEAKLKSVTGGDRVTARFLHKENFTFKPNFLLLLASNNKPAFKGQDGGLWRRVKMIHWNHSFTEAGTADPNLGATLRSEAQGIATWLVQGAVRWHREGLRDPQWIKDATKTYKATSDALAGFFPGNFVADEGSRCDGAMLYESYTAWTKAEGLPLKEVWTRRAFYGALTERGLVQRKTNKGQAFDGIRPANDADRAKAAEEDEESGLALPSPVVAATAPTTSISDAPSLDDWFIETPESDVVPL</sequence>
<reference evidence="6 7" key="1">
    <citation type="submission" date="2015-02" db="EMBL/GenBank/DDBJ databases">
        <title>Draft genome sequences of ten Microbacterium spp. with emphasis on heavy metal contaminated environments.</title>
        <authorList>
            <person name="Corretto E."/>
        </authorList>
    </citation>
    <scope>NUCLEOTIDE SEQUENCE [LARGE SCALE GENOMIC DNA]</scope>
    <source>
        <strain evidence="6 7">BEL163</strain>
    </source>
</reference>
<dbReference type="PANTHER" id="PTHR35372:SF2">
    <property type="entry name" value="SF3 HELICASE DOMAIN-CONTAINING PROTEIN"/>
    <property type="match status" value="1"/>
</dbReference>
<dbReference type="PROSITE" id="PS51206">
    <property type="entry name" value="SF3_HELICASE_1"/>
    <property type="match status" value="1"/>
</dbReference>
<evidence type="ECO:0000256" key="2">
    <source>
        <dbReference type="ARBA" id="ARBA00022801"/>
    </source>
</evidence>
<comment type="caution">
    <text evidence="6">The sequence shown here is derived from an EMBL/GenBank/DDBJ whole genome shotgun (WGS) entry which is preliminary data.</text>
</comment>
<dbReference type="Pfam" id="PF19263">
    <property type="entry name" value="DUF5906"/>
    <property type="match status" value="1"/>
</dbReference>
<dbReference type="SUPFAM" id="SSF52540">
    <property type="entry name" value="P-loop containing nucleoside triphosphate hydrolases"/>
    <property type="match status" value="1"/>
</dbReference>
<dbReference type="GO" id="GO:0005524">
    <property type="term" value="F:ATP binding"/>
    <property type="evidence" value="ECO:0007669"/>
    <property type="project" value="UniProtKB-KW"/>
</dbReference>
<evidence type="ECO:0000313" key="7">
    <source>
        <dbReference type="Proteomes" id="UP000033725"/>
    </source>
</evidence>